<evidence type="ECO:0000256" key="1">
    <source>
        <dbReference type="ARBA" id="ARBA00010617"/>
    </source>
</evidence>
<name>A0AA88XNT5_PINIB</name>
<evidence type="ECO:0000313" key="5">
    <source>
        <dbReference type="Proteomes" id="UP001186944"/>
    </source>
</evidence>
<dbReference type="InterPro" id="IPR002401">
    <property type="entry name" value="Cyt_P450_E_grp-I"/>
</dbReference>
<dbReference type="CDD" id="cd20659">
    <property type="entry name" value="CYP4B_4F-like"/>
    <property type="match status" value="1"/>
</dbReference>
<dbReference type="InterPro" id="IPR036396">
    <property type="entry name" value="Cyt_P450_sf"/>
</dbReference>
<organism evidence="4 5">
    <name type="scientific">Pinctada imbricata</name>
    <name type="common">Atlantic pearl-oyster</name>
    <name type="synonym">Pinctada martensii</name>
    <dbReference type="NCBI Taxonomy" id="66713"/>
    <lineage>
        <taxon>Eukaryota</taxon>
        <taxon>Metazoa</taxon>
        <taxon>Spiralia</taxon>
        <taxon>Lophotrochozoa</taxon>
        <taxon>Mollusca</taxon>
        <taxon>Bivalvia</taxon>
        <taxon>Autobranchia</taxon>
        <taxon>Pteriomorphia</taxon>
        <taxon>Pterioida</taxon>
        <taxon>Pterioidea</taxon>
        <taxon>Pteriidae</taxon>
        <taxon>Pinctada</taxon>
    </lineage>
</organism>
<keyword evidence="2 3" id="KW-0479">Metal-binding</keyword>
<dbReference type="EMBL" id="VSWD01000013">
    <property type="protein sequence ID" value="KAK3084602.1"/>
    <property type="molecule type" value="Genomic_DNA"/>
</dbReference>
<sequence>MKEDSDSNKKYTEDDIIQMLKFLIDNIFVLFGGTVFQQIPGIPMGTNCAPLLADLFLYPYEADFIQFLLSSGIKQLASQFHFTFRYIDGVLSINNPKFKDHLHEIYPHGVQIKETTESDRSASYLDILLYDYLNTSLYNKRDDLSFHIINFLFMSCNIPSSPANGVFVSQMIRYARACSKYDDFIIRARRLADPSERVMKERAAIKRTRAKVFNLWVGPFNPFVSVTHPDTAKLLLKSSEPKPVFEPGGYFFIKNWLGMGLLLSYGPKWERNRRLLTPAFHFDILKPYIQVYNDVADLFMNNIASCKDSKNCVEIYNLVSLATLDTMLRCAFSYNDGVQTTSNPLKYPDWIYYFTQDGKDEKRLCDYVHKFAEDIIAARRKSLTEDKSQLKKRHLDFLDILITAKDQDGLGLSDEDIRAEVDTFLFEGHDTTASAISWAAYYLGKHPDMQEEVYQEVKRLTQGKEYFTWENINECKHLTMFVKESMRCSSPVPGVVRHLTKPFNFDGVTIPAGMRVAVLIHQINHHPDVWDEPEVFRPERFLEDASKERDPYAYVPFSAGPRNCIGQRFAMDEIKVLLARWLLR</sequence>
<dbReference type="PANTHER" id="PTHR24291">
    <property type="entry name" value="CYTOCHROME P450 FAMILY 4"/>
    <property type="match status" value="1"/>
</dbReference>
<evidence type="ECO:0000256" key="2">
    <source>
        <dbReference type="PIRSR" id="PIRSR602401-1"/>
    </source>
</evidence>
<dbReference type="Proteomes" id="UP001186944">
    <property type="component" value="Unassembled WGS sequence"/>
</dbReference>
<evidence type="ECO:0000256" key="3">
    <source>
        <dbReference type="RuleBase" id="RU000461"/>
    </source>
</evidence>
<keyword evidence="2 3" id="KW-0349">Heme</keyword>
<dbReference type="Gene3D" id="1.10.630.10">
    <property type="entry name" value="Cytochrome P450"/>
    <property type="match status" value="1"/>
</dbReference>
<feature type="binding site" description="axial binding residue" evidence="2">
    <location>
        <position position="564"/>
    </location>
    <ligand>
        <name>heme</name>
        <dbReference type="ChEBI" id="CHEBI:30413"/>
    </ligand>
    <ligandPart>
        <name>Fe</name>
        <dbReference type="ChEBI" id="CHEBI:18248"/>
    </ligandPart>
</feature>
<dbReference type="PANTHER" id="PTHR24291:SF201">
    <property type="entry name" value="CYTOCHROME P450, FAMILY 4, SUBFAMILY B, POLYPEPTIDE 7"/>
    <property type="match status" value="1"/>
</dbReference>
<dbReference type="GO" id="GO:0004497">
    <property type="term" value="F:monooxygenase activity"/>
    <property type="evidence" value="ECO:0007669"/>
    <property type="project" value="UniProtKB-KW"/>
</dbReference>
<keyword evidence="2 3" id="KW-0408">Iron</keyword>
<comment type="caution">
    <text evidence="4">The sequence shown here is derived from an EMBL/GenBank/DDBJ whole genome shotgun (WGS) entry which is preliminary data.</text>
</comment>
<dbReference type="GO" id="GO:0005506">
    <property type="term" value="F:iron ion binding"/>
    <property type="evidence" value="ECO:0007669"/>
    <property type="project" value="InterPro"/>
</dbReference>
<dbReference type="PRINTS" id="PR00463">
    <property type="entry name" value="EP450I"/>
</dbReference>
<keyword evidence="3" id="KW-0560">Oxidoreductase</keyword>
<gene>
    <name evidence="4" type="ORF">FSP39_016118</name>
</gene>
<reference evidence="4" key="1">
    <citation type="submission" date="2019-08" db="EMBL/GenBank/DDBJ databases">
        <title>The improved chromosome-level genome for the pearl oyster Pinctada fucata martensii using PacBio sequencing and Hi-C.</title>
        <authorList>
            <person name="Zheng Z."/>
        </authorList>
    </citation>
    <scope>NUCLEOTIDE SEQUENCE</scope>
    <source>
        <strain evidence="4">ZZ-2019</strain>
        <tissue evidence="4">Adductor muscle</tissue>
    </source>
</reference>
<dbReference type="InterPro" id="IPR017972">
    <property type="entry name" value="Cyt_P450_CS"/>
</dbReference>
<dbReference type="GO" id="GO:0020037">
    <property type="term" value="F:heme binding"/>
    <property type="evidence" value="ECO:0007669"/>
    <property type="project" value="InterPro"/>
</dbReference>
<accession>A0AA88XNT5</accession>
<dbReference type="PROSITE" id="PS00086">
    <property type="entry name" value="CYTOCHROME_P450"/>
    <property type="match status" value="1"/>
</dbReference>
<keyword evidence="3" id="KW-0503">Monooxygenase</keyword>
<proteinExistence type="inferred from homology"/>
<dbReference type="InterPro" id="IPR050196">
    <property type="entry name" value="Cytochrome_P450_Monoox"/>
</dbReference>
<dbReference type="Pfam" id="PF00067">
    <property type="entry name" value="p450"/>
    <property type="match status" value="1"/>
</dbReference>
<protein>
    <submittedName>
        <fullName evidence="4">Uncharacterized protein</fullName>
    </submittedName>
</protein>
<comment type="similarity">
    <text evidence="1 3">Belongs to the cytochrome P450 family.</text>
</comment>
<dbReference type="InterPro" id="IPR001128">
    <property type="entry name" value="Cyt_P450"/>
</dbReference>
<evidence type="ECO:0000313" key="4">
    <source>
        <dbReference type="EMBL" id="KAK3084602.1"/>
    </source>
</evidence>
<dbReference type="GO" id="GO:0016705">
    <property type="term" value="F:oxidoreductase activity, acting on paired donors, with incorporation or reduction of molecular oxygen"/>
    <property type="evidence" value="ECO:0007669"/>
    <property type="project" value="InterPro"/>
</dbReference>
<keyword evidence="5" id="KW-1185">Reference proteome</keyword>
<dbReference type="PRINTS" id="PR00385">
    <property type="entry name" value="P450"/>
</dbReference>
<dbReference type="AlphaFoldDB" id="A0AA88XNT5"/>
<comment type="cofactor">
    <cofactor evidence="2">
        <name>heme</name>
        <dbReference type="ChEBI" id="CHEBI:30413"/>
    </cofactor>
</comment>
<dbReference type="SUPFAM" id="SSF48264">
    <property type="entry name" value="Cytochrome P450"/>
    <property type="match status" value="1"/>
</dbReference>